<protein>
    <submittedName>
        <fullName evidence="9">Secretin N-terminal domain-containing protein</fullName>
    </submittedName>
</protein>
<feature type="compositionally biased region" description="Basic and acidic residues" evidence="6">
    <location>
        <begin position="954"/>
        <end position="971"/>
    </location>
</feature>
<dbReference type="PANTHER" id="PTHR30332:SF25">
    <property type="entry name" value="SECRETIN XPSD"/>
    <property type="match status" value="1"/>
</dbReference>
<feature type="compositionally biased region" description="Low complexity" evidence="6">
    <location>
        <begin position="984"/>
        <end position="995"/>
    </location>
</feature>
<organism evidence="9 10">
    <name type="scientific">Dentiradicibacter hellwigii</name>
    <dbReference type="NCBI Taxonomy" id="3149053"/>
    <lineage>
        <taxon>Bacteria</taxon>
        <taxon>Pseudomonadati</taxon>
        <taxon>Pseudomonadota</taxon>
        <taxon>Betaproteobacteria</taxon>
        <taxon>Rhodocyclales</taxon>
        <taxon>Rhodocyclaceae</taxon>
        <taxon>Dentiradicibacter</taxon>
    </lineage>
</organism>
<feature type="region of interest" description="Disordered" evidence="6">
    <location>
        <begin position="729"/>
        <end position="995"/>
    </location>
</feature>
<accession>A0ABV4UIX1</accession>
<feature type="compositionally biased region" description="Low complexity" evidence="6">
    <location>
        <begin position="877"/>
        <end position="953"/>
    </location>
</feature>
<evidence type="ECO:0000256" key="5">
    <source>
        <dbReference type="RuleBase" id="RU004004"/>
    </source>
</evidence>
<feature type="compositionally biased region" description="Gly residues" evidence="6">
    <location>
        <begin position="763"/>
        <end position="779"/>
    </location>
</feature>
<evidence type="ECO:0000256" key="6">
    <source>
        <dbReference type="SAM" id="MobiDB-lite"/>
    </source>
</evidence>
<evidence type="ECO:0000256" key="2">
    <source>
        <dbReference type="ARBA" id="ARBA00022729"/>
    </source>
</evidence>
<dbReference type="RefSeq" id="WP_418891960.1">
    <property type="nucleotide sequence ID" value="NZ_JBEUWX010000003.1"/>
</dbReference>
<proteinExistence type="inferred from homology"/>
<dbReference type="InterPro" id="IPR004846">
    <property type="entry name" value="T2SS/T3SS_dom"/>
</dbReference>
<feature type="region of interest" description="Disordered" evidence="6">
    <location>
        <begin position="79"/>
        <end position="101"/>
    </location>
</feature>
<keyword evidence="5" id="KW-0813">Transport</keyword>
<feature type="domain" description="NolW-like" evidence="8">
    <location>
        <begin position="213"/>
        <end position="271"/>
    </location>
</feature>
<reference evidence="10" key="1">
    <citation type="submission" date="2024-06" db="EMBL/GenBank/DDBJ databases">
        <title>Radixoralia hellwigii gen. nov., sp nov., isolated from a root canal in the human oral cavity.</title>
        <authorList>
            <person name="Bartsch S."/>
            <person name="Wittmer A."/>
            <person name="Schulz A.-K."/>
            <person name="Neumann-Schaal M."/>
            <person name="Wolf J."/>
            <person name="Gronow S."/>
            <person name="Tennert C."/>
            <person name="Haecker G."/>
            <person name="Cieplik F."/>
            <person name="Al-Ahmad A."/>
        </authorList>
    </citation>
    <scope>NUCLEOTIDE SEQUENCE [LARGE SCALE GENOMIC DNA]</scope>
    <source>
        <strain evidence="10">Wk13</strain>
    </source>
</reference>
<dbReference type="EMBL" id="JBEUWX010000003">
    <property type="protein sequence ID" value="MFA9950865.1"/>
    <property type="molecule type" value="Genomic_DNA"/>
</dbReference>
<keyword evidence="10" id="KW-1185">Reference proteome</keyword>
<feature type="domain" description="Type II/III secretion system secretin-like" evidence="7">
    <location>
        <begin position="525"/>
        <end position="705"/>
    </location>
</feature>
<keyword evidence="2" id="KW-0732">Signal</keyword>
<keyword evidence="3" id="KW-0472">Membrane</keyword>
<evidence type="ECO:0000259" key="7">
    <source>
        <dbReference type="Pfam" id="PF00263"/>
    </source>
</evidence>
<evidence type="ECO:0000256" key="3">
    <source>
        <dbReference type="ARBA" id="ARBA00023136"/>
    </source>
</evidence>
<dbReference type="InterPro" id="IPR001775">
    <property type="entry name" value="GspD/PilQ"/>
</dbReference>
<feature type="compositionally biased region" description="Polar residues" evidence="6">
    <location>
        <begin position="803"/>
        <end position="822"/>
    </location>
</feature>
<evidence type="ECO:0000259" key="8">
    <source>
        <dbReference type="Pfam" id="PF03958"/>
    </source>
</evidence>
<sequence>MHDHILPAARPLMPQLLAHRVSARRAANLAFLACLFLSGCAETPFVRSSLPIEKRDKTHETVITGQMHEDRRTAFYQTPPPAAAEKNSAGNAPPPTNLKKGGEKGVTLNLQSMPLPEFVNAVFGAVLKLNVSIDPQVAQRTDMVSLRSGAPMDADQIFAAAQAVLRSYGIAAQEFNGLVRVVPENSQSGYLPEIRRGRAMPDVPESLRPVFFLVELEHTQSTQAVTWLRTLFGNRVTATEDARRNMILLSGQSDAIRTALEAIQLLDQPQMRGRYSVRIAPVFWSAEELARRLVDLLTAEGYAASTLSSSPSPVLIVPVAPINSVIVFAANQQILEHTLHWAQELDQTPPSRSGGYITYHVRNVDAADLAATLAQVMGESTATSEPAATPVPAAPGGAAVPGAAATPASSAVRQNPSSRVVVNKAGNSIIIKTTPAEYQQWYGLLQELDRPARAALVMATIAEIRLNKKDTFGFNWMLQQFQMHGHNISTGTSLPVLPGKSVETGTFRIGMATLKGDPRALLSMLSTENRIKVLSNPSLMARNGETATIQVGTDVPILSSQITTPVGNAGGAANPPSVASLQTVQYRQTGVMLKVKPVIHAGGRIEIDVTQEVSLVQEVTSESGAQKQQSLTPPVLSRKLDTKVSVADGNTIVLGGLIQENKSEGKSGIPFLKDIPYLGALFRTSMANAVDRTELIVLLTPYVVEDDFDANAITDTFRNQFSWAQEIKPKDLSTKNTDGDALTENAVQPPAPVERRPVPGSEVSGGTGSEAGNGAGSAGSAGLTDTGGSHRFSGGFGQAGALGTQNGAAPTAVPTTRPNAGTTPDDAPPPSYRSRPYHLTDLSEAKNAAQNARRRSANAVHEQSRIFVPPDDLPKTGASDKSAAAASGVAASAARSTAPAARRSAASGAPASGLRGASSQQGATATTPAGTSANAPAGTTRNASAGASTNTAAESERKPVTDEAMKKELLELMRGAGGAGAAGATGASSGTSSGK</sequence>
<comment type="subcellular location">
    <subcellularLocation>
        <location evidence="5">Cell outer membrane</location>
    </subcellularLocation>
    <subcellularLocation>
        <location evidence="1">Membrane</location>
    </subcellularLocation>
</comment>
<dbReference type="Proteomes" id="UP001574673">
    <property type="component" value="Unassembled WGS sequence"/>
</dbReference>
<feature type="compositionally biased region" description="Low complexity" evidence="6">
    <location>
        <begin position="780"/>
        <end position="789"/>
    </location>
</feature>
<dbReference type="Pfam" id="PF03958">
    <property type="entry name" value="Secretin_N"/>
    <property type="match status" value="2"/>
</dbReference>
<evidence type="ECO:0000256" key="1">
    <source>
        <dbReference type="ARBA" id="ARBA00004370"/>
    </source>
</evidence>
<dbReference type="Gene3D" id="3.30.1370.120">
    <property type="match status" value="2"/>
</dbReference>
<evidence type="ECO:0000256" key="4">
    <source>
        <dbReference type="RuleBase" id="RU004003"/>
    </source>
</evidence>
<name>A0ABV4UIX1_9RHOO</name>
<evidence type="ECO:0000313" key="9">
    <source>
        <dbReference type="EMBL" id="MFA9950865.1"/>
    </source>
</evidence>
<comment type="similarity">
    <text evidence="4">Belongs to the bacterial secretin family.</text>
</comment>
<dbReference type="Pfam" id="PF00263">
    <property type="entry name" value="Secretin"/>
    <property type="match status" value="1"/>
</dbReference>
<dbReference type="Gene3D" id="3.55.50.30">
    <property type="match status" value="1"/>
</dbReference>
<dbReference type="InterPro" id="IPR050810">
    <property type="entry name" value="Bact_Secretion_Sys_Channel"/>
</dbReference>
<dbReference type="PANTHER" id="PTHR30332">
    <property type="entry name" value="PROBABLE GENERAL SECRETION PATHWAY PROTEIN D"/>
    <property type="match status" value="1"/>
</dbReference>
<gene>
    <name evidence="9" type="ORF">ABCS64_11115</name>
</gene>
<dbReference type="InterPro" id="IPR038591">
    <property type="entry name" value="NolW-like_sf"/>
</dbReference>
<evidence type="ECO:0000313" key="10">
    <source>
        <dbReference type="Proteomes" id="UP001574673"/>
    </source>
</evidence>
<dbReference type="PRINTS" id="PR00811">
    <property type="entry name" value="BCTERIALGSPD"/>
</dbReference>
<dbReference type="InterPro" id="IPR005644">
    <property type="entry name" value="NolW-like"/>
</dbReference>
<comment type="caution">
    <text evidence="9">The sequence shown here is derived from an EMBL/GenBank/DDBJ whole genome shotgun (WGS) entry which is preliminary data.</text>
</comment>
<feature type="domain" description="NolW-like" evidence="8">
    <location>
        <begin position="358"/>
        <end position="453"/>
    </location>
</feature>